<dbReference type="eggNOG" id="COG3419">
    <property type="taxonomic scope" value="Bacteria"/>
</dbReference>
<gene>
    <name evidence="8" type="ORF">F933_01469</name>
</gene>
<sequence>MNNKKIKLKQELIIKNFGFSVAKKYARLKFFSGLIFSGCSIASSVIHASDIEIYRQGNDAGKKTIMLMVDTSQTMGSPALDLLRDYPLCISSKIFGVVGALPAVDVRLTPQAGGEVYCDVIFPKSVLDLLGTVDSVTGSGKNSLLGLKSSLDYMRASCSSFSDLPSSEPKPDSGRLKVNISLGEGYRCYSRLSRIKIAVQDVINGNSSKNIEALSENVVIGLSVFPAKNSSGINDQAGMIIVPAKALSDSGQKEALQTAINDLFPSDDPLGNILDSVIGVLNSLLDGLNIVGLLTNVLDLIAGLPAAVLSLLSNVETPTATAYAETGAYLLGYNTKGTGEKLSEFESPINTNYAYKCLIRSADNNCSQYEKEPCNGFLCTPQNKRYNLPSYSRYEEISTGLLGLNKIVRYYNFGDSIYSGFNYRGNSVSIYGDNYVNPENIRRQINSGDKTQCLGQGIFVLTGNIPKLGSSDILGVQRVMQKSLGKNSTNNISDFCNNSPASWSMKGTSTATWSCIANYSKALLDKNSSYKTNVEIKTAVAGVGKEFNYVRLEDDKVVGVGIDGSIVNTLLNTVKGLLKTALSVVSIVVDLKPLLNLVDILLPTSPVNESDIENLVNWGNEGKGGWYTEASHGSISQSILDFSQQLLEEKTNSFLGVATIPSDPLTPYELDNNVYNSMFLPSNQQNWFGNLKKYSVLTEGKSNGEQVIRLKGSIDFKDQWNSNKEEKEDGSEVLQGGVADQLKKLREKDKDSTRKLWINRDCKKENNIYRFVENDALKEIRFDYLADVNSLRCQSNSTLKDNLGGYLINLIGYKVEPENIEAKDLKGSEPLWQLGMPLHSTPVKITQYAKFNNNGVIDRDDYIIFGSTQGLLHVVDADDGKEKFAFVPNEMLENAEQRKAFTNQRQGSYRNMPYGVDGAWTAYTEYVYGMNDGKIVATVGQIGSSNNRIKGKQVLYGGLRMGGRGYYALDLADLDSPKLKFHINPDQAVANSPLSFMGQSWSKPTIAYVNWKGQRKHVMFVGGGYDLGYESKDYNPSLSKGAGIYMFDADNGDLLWWTSANATTKNDGNKEHALKVATMQYSVVSRINVLDRNGDGLMDHLYFGDLGGQVWRIDLNPDMNASSGSFAQYTTRLLNLHKADGSSPRFYDAPSFSIYGYEEPLAVLSIASGNRSLPVSDERSGEIYNLFDRDVTRTDLYSSTFTPLTKDIDLSSSNALRGIFTADEVRNKTIDQVKSLMPNGWVISFNPNASVGKDPDAAQGKKILDEMAVVNKNLYVSVYNPGQQPTCPVQVRGETKIHRYCLPFGICEQQLQSGQVNSFVAGKGIVPINIGAGITDPNSKLQSRGLIRNWATNDVGELPINKMRRQLVPLTWYENNE</sequence>
<proteinExistence type="inferred from homology"/>
<evidence type="ECO:0000256" key="2">
    <source>
        <dbReference type="ARBA" id="ARBA00008387"/>
    </source>
</evidence>
<feature type="domain" description="PilY1 beta-propeller" evidence="7">
    <location>
        <begin position="858"/>
        <end position="1120"/>
    </location>
</feature>
<dbReference type="SUPFAM" id="SSF50998">
    <property type="entry name" value="Quinoprotein alcohol dehydrogenase-like"/>
    <property type="match status" value="1"/>
</dbReference>
<comment type="caution">
    <text evidence="8">The sequence shown here is derived from an EMBL/GenBank/DDBJ whole genome shotgun (WGS) entry which is preliminary data.</text>
</comment>
<dbReference type="EMBL" id="APQL01000005">
    <property type="protein sequence ID" value="ENW07009.1"/>
    <property type="molecule type" value="Genomic_DNA"/>
</dbReference>
<protein>
    <recommendedName>
        <fullName evidence="7">PilY1 beta-propeller domain-containing protein</fullName>
    </recommendedName>
</protein>
<evidence type="ECO:0000256" key="6">
    <source>
        <dbReference type="ARBA" id="ARBA00023263"/>
    </source>
</evidence>
<dbReference type="GO" id="GO:0009289">
    <property type="term" value="C:pilus"/>
    <property type="evidence" value="ECO:0007669"/>
    <property type="project" value="UniProtKB-SubCell"/>
</dbReference>
<name>N9FQB8_9GAMM</name>
<dbReference type="InterPro" id="IPR008707">
    <property type="entry name" value="B-propeller_PilY1"/>
</dbReference>
<dbReference type="InterPro" id="IPR011047">
    <property type="entry name" value="Quinoprotein_ADH-like_sf"/>
</dbReference>
<evidence type="ECO:0000256" key="5">
    <source>
        <dbReference type="ARBA" id="ARBA00022837"/>
    </source>
</evidence>
<accession>N9FQB8</accession>
<dbReference type="Pfam" id="PF05567">
    <property type="entry name" value="T4P_PilY1"/>
    <property type="match status" value="1"/>
</dbReference>
<dbReference type="STRING" id="262668.GCA_000931715_01658"/>
<dbReference type="GeneID" id="29856593"/>
<evidence type="ECO:0000256" key="4">
    <source>
        <dbReference type="ARBA" id="ARBA00022723"/>
    </source>
</evidence>
<dbReference type="RefSeq" id="WP_005059877.1">
    <property type="nucleotide sequence ID" value="NZ_KB849765.1"/>
</dbReference>
<evidence type="ECO:0000259" key="7">
    <source>
        <dbReference type="Pfam" id="PF05567"/>
    </source>
</evidence>
<reference evidence="8 9" key="1">
    <citation type="submission" date="2013-02" db="EMBL/GenBank/DDBJ databases">
        <title>The Genome Sequence of Acinetobacter beijerinckii CIP 110307.</title>
        <authorList>
            <consortium name="The Broad Institute Genome Sequencing Platform"/>
            <consortium name="The Broad Institute Genome Sequencing Center for Infectious Disease"/>
            <person name="Cerqueira G."/>
            <person name="Feldgarden M."/>
            <person name="Courvalin P."/>
            <person name="Perichon B."/>
            <person name="Grillot-Courvalin C."/>
            <person name="Clermont D."/>
            <person name="Rocha E."/>
            <person name="Yoon E.-J."/>
            <person name="Nemec A."/>
            <person name="Walker B."/>
            <person name="Young S.K."/>
            <person name="Zeng Q."/>
            <person name="Gargeya S."/>
            <person name="Fitzgerald M."/>
            <person name="Haas B."/>
            <person name="Abouelleil A."/>
            <person name="Alvarado L."/>
            <person name="Arachchi H.M."/>
            <person name="Berlin A.M."/>
            <person name="Chapman S.B."/>
            <person name="Dewar J."/>
            <person name="Goldberg J."/>
            <person name="Griggs A."/>
            <person name="Gujja S."/>
            <person name="Hansen M."/>
            <person name="Howarth C."/>
            <person name="Imamovic A."/>
            <person name="Larimer J."/>
            <person name="McCowan C."/>
            <person name="Murphy C."/>
            <person name="Neiman D."/>
            <person name="Pearson M."/>
            <person name="Priest M."/>
            <person name="Roberts A."/>
            <person name="Saif S."/>
            <person name="Shea T."/>
            <person name="Sisk P."/>
            <person name="Sykes S."/>
            <person name="Wortman J."/>
            <person name="Nusbaum C."/>
            <person name="Birren B."/>
        </authorList>
    </citation>
    <scope>NUCLEOTIDE SEQUENCE [LARGE SCALE GENOMIC DNA]</scope>
    <source>
        <strain evidence="8 9">CIP 110307</strain>
    </source>
</reference>
<dbReference type="Gene3D" id="2.130.10.10">
    <property type="entry name" value="YVTN repeat-like/Quinoprotein amine dehydrogenase"/>
    <property type="match status" value="1"/>
</dbReference>
<dbReference type="InterPro" id="IPR015943">
    <property type="entry name" value="WD40/YVTN_repeat-like_dom_sf"/>
</dbReference>
<evidence type="ECO:0000256" key="3">
    <source>
        <dbReference type="ARBA" id="ARBA00022558"/>
    </source>
</evidence>
<keyword evidence="3" id="KW-1029">Fimbrium biogenesis</keyword>
<dbReference type="PATRIC" id="fig|1217648.3.peg.1444"/>
<evidence type="ECO:0000256" key="1">
    <source>
        <dbReference type="ARBA" id="ARBA00004561"/>
    </source>
</evidence>
<keyword evidence="5" id="KW-0106">Calcium</keyword>
<keyword evidence="6" id="KW-0281">Fimbrium</keyword>
<dbReference type="Proteomes" id="UP000017670">
    <property type="component" value="Unassembled WGS sequence"/>
</dbReference>
<keyword evidence="4" id="KW-0479">Metal-binding</keyword>
<dbReference type="HOGENOM" id="CLU_004937_0_0_6"/>
<evidence type="ECO:0000313" key="9">
    <source>
        <dbReference type="Proteomes" id="UP000017670"/>
    </source>
</evidence>
<comment type="subcellular location">
    <subcellularLocation>
        <location evidence="1">Fimbrium</location>
    </subcellularLocation>
</comment>
<dbReference type="GO" id="GO:0046872">
    <property type="term" value="F:metal ion binding"/>
    <property type="evidence" value="ECO:0007669"/>
    <property type="project" value="UniProtKB-KW"/>
</dbReference>
<comment type="similarity">
    <text evidence="2">Belongs to the PilY1 family.</text>
</comment>
<evidence type="ECO:0000313" key="8">
    <source>
        <dbReference type="EMBL" id="ENW07009.1"/>
    </source>
</evidence>
<keyword evidence="9" id="KW-1185">Reference proteome</keyword>
<organism evidence="8 9">
    <name type="scientific">Acinetobacter beijerinckii CIP 110307</name>
    <dbReference type="NCBI Taxonomy" id="1217648"/>
    <lineage>
        <taxon>Bacteria</taxon>
        <taxon>Pseudomonadati</taxon>
        <taxon>Pseudomonadota</taxon>
        <taxon>Gammaproteobacteria</taxon>
        <taxon>Moraxellales</taxon>
        <taxon>Moraxellaceae</taxon>
        <taxon>Acinetobacter</taxon>
    </lineage>
</organism>